<dbReference type="PANTHER" id="PTHR14657">
    <property type="entry name" value="IGF-LIKE FAMILY RECEPTOR 1"/>
    <property type="match status" value="1"/>
</dbReference>
<keyword evidence="1" id="KW-1015">Disulfide bond</keyword>
<dbReference type="PROSITE" id="PS50050">
    <property type="entry name" value="TNFR_NGFR_2"/>
    <property type="match status" value="1"/>
</dbReference>
<reference evidence="5" key="2">
    <citation type="submission" date="2025-09" db="UniProtKB">
        <authorList>
            <consortium name="Ensembl"/>
        </authorList>
    </citation>
    <scope>IDENTIFICATION</scope>
</reference>
<evidence type="ECO:0000256" key="1">
    <source>
        <dbReference type="PROSITE-ProRule" id="PRU00206"/>
    </source>
</evidence>
<dbReference type="GeneID" id="140592631"/>
<keyword evidence="2" id="KW-0812">Transmembrane</keyword>
<accession>A0A3B3SYK4</accession>
<dbReference type="GeneID" id="111833698"/>
<feature type="chain" id="PRO_5017407659" evidence="3">
    <location>
        <begin position="22"/>
        <end position="339"/>
    </location>
</feature>
<organism evidence="5 6">
    <name type="scientific">Paramormyrops kingsleyae</name>
    <dbReference type="NCBI Taxonomy" id="1676925"/>
    <lineage>
        <taxon>Eukaryota</taxon>
        <taxon>Metazoa</taxon>
        <taxon>Chordata</taxon>
        <taxon>Craniata</taxon>
        <taxon>Vertebrata</taxon>
        <taxon>Euteleostomi</taxon>
        <taxon>Actinopterygii</taxon>
        <taxon>Neopterygii</taxon>
        <taxon>Teleostei</taxon>
        <taxon>Osteoglossocephala</taxon>
        <taxon>Osteoglossomorpha</taxon>
        <taxon>Osteoglossiformes</taxon>
        <taxon>Mormyridae</taxon>
        <taxon>Paramormyrops</taxon>
    </lineage>
</organism>
<name>A0A3B3SYK4_9TELE</name>
<feature type="transmembrane region" description="Helical" evidence="2">
    <location>
        <begin position="160"/>
        <end position="180"/>
    </location>
</feature>
<dbReference type="AlphaFoldDB" id="A0A3B3SYK4"/>
<dbReference type="GeneTree" id="ENSGT00390000005702"/>
<evidence type="ECO:0000313" key="6">
    <source>
        <dbReference type="Proteomes" id="UP000261540"/>
    </source>
</evidence>
<proteinExistence type="predicted"/>
<keyword evidence="2" id="KW-1133">Transmembrane helix</keyword>
<dbReference type="SMART" id="SM00208">
    <property type="entry name" value="TNFR"/>
    <property type="match status" value="1"/>
</dbReference>
<dbReference type="InterPro" id="IPR042355">
    <property type="entry name" value="IGFLR1"/>
</dbReference>
<comment type="caution">
    <text evidence="1">Lacks conserved residue(s) required for the propagation of feature annotation.</text>
</comment>
<dbReference type="OrthoDB" id="8945565at2759"/>
<dbReference type="SUPFAM" id="SSF47986">
    <property type="entry name" value="DEATH domain"/>
    <property type="match status" value="1"/>
</dbReference>
<protein>
    <submittedName>
        <fullName evidence="5">IGF-like family receptor 1</fullName>
    </submittedName>
</protein>
<dbReference type="PROSITE" id="PS00652">
    <property type="entry name" value="TNFR_NGFR_1"/>
    <property type="match status" value="1"/>
</dbReference>
<evidence type="ECO:0000313" key="5">
    <source>
        <dbReference type="Ensembl" id="ENSPKIP00000035186.1"/>
    </source>
</evidence>
<evidence type="ECO:0000256" key="2">
    <source>
        <dbReference type="SAM" id="Phobius"/>
    </source>
</evidence>
<dbReference type="Gene3D" id="1.10.533.10">
    <property type="entry name" value="Death Domain, Fas"/>
    <property type="match status" value="1"/>
</dbReference>
<feature type="disulfide bond" evidence="1">
    <location>
        <begin position="96"/>
        <end position="114"/>
    </location>
</feature>
<reference evidence="5" key="1">
    <citation type="submission" date="2025-08" db="UniProtKB">
        <authorList>
            <consortium name="Ensembl"/>
        </authorList>
    </citation>
    <scope>IDENTIFICATION</scope>
</reference>
<dbReference type="RefSeq" id="XP_072572546.1">
    <property type="nucleotide sequence ID" value="XM_072716445.1"/>
</dbReference>
<keyword evidence="6" id="KW-1185">Reference proteome</keyword>
<dbReference type="RefSeq" id="XP_023648006.1">
    <property type="nucleotide sequence ID" value="XM_023792238.2"/>
</dbReference>
<feature type="domain" description="TNFR-Cys" evidence="4">
    <location>
        <begin position="76"/>
        <end position="114"/>
    </location>
</feature>
<dbReference type="KEGG" id="pki:111833698"/>
<evidence type="ECO:0000259" key="4">
    <source>
        <dbReference type="PROSITE" id="PS50050"/>
    </source>
</evidence>
<dbReference type="STRING" id="1676925.ENSPKIP00000035186"/>
<dbReference type="Pfam" id="PF00020">
    <property type="entry name" value="TNFR_c6"/>
    <property type="match status" value="1"/>
</dbReference>
<feature type="disulfide bond" evidence="1">
    <location>
        <begin position="93"/>
        <end position="106"/>
    </location>
</feature>
<keyword evidence="3" id="KW-0732">Signal</keyword>
<dbReference type="Proteomes" id="UP000261540">
    <property type="component" value="Unplaced"/>
</dbReference>
<dbReference type="Ensembl" id="ENSPKIT00000016114.1">
    <property type="protein sequence ID" value="ENSPKIP00000035186.1"/>
    <property type="gene ID" value="ENSPKIG00000014237.1"/>
</dbReference>
<dbReference type="Gene3D" id="2.10.50.10">
    <property type="entry name" value="Tumor Necrosis Factor Receptor, subunit A, domain 2"/>
    <property type="match status" value="1"/>
</dbReference>
<feature type="repeat" description="TNFR-Cys" evidence="1">
    <location>
        <begin position="76"/>
        <end position="114"/>
    </location>
</feature>
<dbReference type="PANTHER" id="PTHR14657:SF2">
    <property type="entry name" value="IGF-LIKE FAMILY RECEPTOR 1"/>
    <property type="match status" value="1"/>
</dbReference>
<dbReference type="InterPro" id="IPR001368">
    <property type="entry name" value="TNFR/NGFR_Cys_rich_reg"/>
</dbReference>
<dbReference type="InterPro" id="IPR011029">
    <property type="entry name" value="DEATH-like_dom_sf"/>
</dbReference>
<dbReference type="GO" id="GO:0005886">
    <property type="term" value="C:plasma membrane"/>
    <property type="evidence" value="ECO:0007669"/>
    <property type="project" value="TreeGrafter"/>
</dbReference>
<keyword evidence="2" id="KW-0472">Membrane</keyword>
<evidence type="ECO:0000256" key="3">
    <source>
        <dbReference type="SAM" id="SignalP"/>
    </source>
</evidence>
<feature type="signal peptide" evidence="3">
    <location>
        <begin position="1"/>
        <end position="21"/>
    </location>
</feature>
<sequence length="339" mass="38206">MSLKEFLLIFLVVSVVRPTSRRTSFSNRCTTDLETYWYQNTCRRCDEDYMILKGYEFAPNCGLDDMGGHPAAMYVSCPDGTYNDGSTSKCQPCTICPSNRGTWMPCNATMDTQCYEMGGTVTNEKSHQVTTQRKGEELHCTTQWPQSTNNITDMPNPSQMVWIVLPVTLLLSLIIIYLFCSMKRRRGVLYVSNTGVLGKKQYTEVHSMEKMISASDIRYLPPHNNKQLPDILAPGIKSAPLWTVLDNLDVLEELIMLLDPECTAAKTTRHVAAQCSFSATWINYIYSMRDTKSPFKAVLERITTEFPEWTVGDLAKVFVGIGRGDAVAVLAKLPEWKAI</sequence>